<dbReference type="SMART" id="SM00028">
    <property type="entry name" value="TPR"/>
    <property type="match status" value="3"/>
</dbReference>
<dbReference type="InterPro" id="IPR019734">
    <property type="entry name" value="TPR_rpt"/>
</dbReference>
<sequence>MSTRRMIAWAGVFTAAGLAVLGFTVFVIGVIVELFLLRQRPLSDELSPAMQLALIGLCLSALMVLCGFALVGLLLAVQTRRQAPGYGEAYRFIQQMQFSQAIPLLEQAVARGRETPEVLMLLTTAYANTGQLAKAQATADRAVQLFPLDPNSYITLANGYRQQASYEAAASALQRATELDPNQPGFVYAEQGFLDLTAGNRARAMEAFRRAAQHHLPEMYSVRVYYHLANDYREAGNHAEAEAATARMLAARAGLDAWEPILRTLDTTSYGTALRYELANIAQAIAVAEARRE</sequence>
<feature type="transmembrane region" description="Helical" evidence="2">
    <location>
        <begin position="7"/>
        <end position="32"/>
    </location>
</feature>
<accession>A0A2N6MNC7</accession>
<evidence type="ECO:0000313" key="3">
    <source>
        <dbReference type="EMBL" id="PMB48285.1"/>
    </source>
</evidence>
<gene>
    <name evidence="3" type="ORF">CEN41_01765</name>
</gene>
<dbReference type="Pfam" id="PF13181">
    <property type="entry name" value="TPR_8"/>
    <property type="match status" value="1"/>
</dbReference>
<dbReference type="Proteomes" id="UP000234966">
    <property type="component" value="Unassembled WGS sequence"/>
</dbReference>
<name>A0A2N6MNC7_9CYAN</name>
<feature type="repeat" description="TPR" evidence="1">
    <location>
        <begin position="150"/>
        <end position="183"/>
    </location>
</feature>
<dbReference type="EMBL" id="NMQI01000031">
    <property type="protein sequence ID" value="PMB48285.1"/>
    <property type="molecule type" value="Genomic_DNA"/>
</dbReference>
<evidence type="ECO:0000313" key="4">
    <source>
        <dbReference type="Proteomes" id="UP000234966"/>
    </source>
</evidence>
<dbReference type="PROSITE" id="PS50005">
    <property type="entry name" value="TPR"/>
    <property type="match status" value="1"/>
</dbReference>
<evidence type="ECO:0000256" key="1">
    <source>
        <dbReference type="PROSITE-ProRule" id="PRU00339"/>
    </source>
</evidence>
<feature type="transmembrane region" description="Helical" evidence="2">
    <location>
        <begin position="52"/>
        <end position="77"/>
    </location>
</feature>
<dbReference type="AlphaFoldDB" id="A0A2N6MNC7"/>
<comment type="caution">
    <text evidence="3">The sequence shown here is derived from an EMBL/GenBank/DDBJ whole genome shotgun (WGS) entry which is preliminary data.</text>
</comment>
<dbReference type="InterPro" id="IPR011990">
    <property type="entry name" value="TPR-like_helical_dom_sf"/>
</dbReference>
<organism evidence="3 4">
    <name type="scientific">Fischerella thermalis CCMEE 5330</name>
    <dbReference type="NCBI Taxonomy" id="2019670"/>
    <lineage>
        <taxon>Bacteria</taxon>
        <taxon>Bacillati</taxon>
        <taxon>Cyanobacteriota</taxon>
        <taxon>Cyanophyceae</taxon>
        <taxon>Nostocales</taxon>
        <taxon>Hapalosiphonaceae</taxon>
        <taxon>Fischerella</taxon>
    </lineage>
</organism>
<keyword evidence="1" id="KW-0802">TPR repeat</keyword>
<reference evidence="3 4" key="1">
    <citation type="submission" date="2017-07" db="EMBL/GenBank/DDBJ databases">
        <title>Genomes of Fischerella (Mastigocladus) sp. strains.</title>
        <authorList>
            <person name="Miller S.R."/>
        </authorList>
    </citation>
    <scope>NUCLEOTIDE SEQUENCE [LARGE SCALE GENOMIC DNA]</scope>
    <source>
        <strain evidence="3 4">CCMEE 5330</strain>
    </source>
</reference>
<dbReference type="SUPFAM" id="SSF48452">
    <property type="entry name" value="TPR-like"/>
    <property type="match status" value="1"/>
</dbReference>
<keyword evidence="2" id="KW-0812">Transmembrane</keyword>
<keyword evidence="2" id="KW-1133">Transmembrane helix</keyword>
<protein>
    <submittedName>
        <fullName evidence="3">Uncharacterized protein</fullName>
    </submittedName>
</protein>
<proteinExistence type="predicted"/>
<dbReference type="PANTHER" id="PTHR12558:SF13">
    <property type="entry name" value="CELL DIVISION CYCLE PROTEIN 27 HOMOLOG"/>
    <property type="match status" value="1"/>
</dbReference>
<evidence type="ECO:0000256" key="2">
    <source>
        <dbReference type="SAM" id="Phobius"/>
    </source>
</evidence>
<dbReference type="Pfam" id="PF14559">
    <property type="entry name" value="TPR_19"/>
    <property type="match status" value="1"/>
</dbReference>
<dbReference type="Gene3D" id="1.25.40.10">
    <property type="entry name" value="Tetratricopeptide repeat domain"/>
    <property type="match status" value="1"/>
</dbReference>
<dbReference type="PANTHER" id="PTHR12558">
    <property type="entry name" value="CELL DIVISION CYCLE 16,23,27"/>
    <property type="match status" value="1"/>
</dbReference>
<keyword evidence="2" id="KW-0472">Membrane</keyword>